<evidence type="ECO:0000313" key="3">
    <source>
        <dbReference type="Proteomes" id="UP001311232"/>
    </source>
</evidence>
<reference evidence="2 3" key="1">
    <citation type="submission" date="2021-06" db="EMBL/GenBank/DDBJ databases">
        <authorList>
            <person name="Palmer J.M."/>
        </authorList>
    </citation>
    <scope>NUCLEOTIDE SEQUENCE [LARGE SCALE GENOMIC DNA]</scope>
    <source>
        <strain evidence="2 3">MEX-2019</strain>
        <tissue evidence="2">Muscle</tissue>
    </source>
</reference>
<comment type="caution">
    <text evidence="2">The sequence shown here is derived from an EMBL/GenBank/DDBJ whole genome shotgun (WGS) entry which is preliminary data.</text>
</comment>
<feature type="compositionally biased region" description="Basic and acidic residues" evidence="1">
    <location>
        <begin position="7"/>
        <end position="18"/>
    </location>
</feature>
<gene>
    <name evidence="2" type="ORF">CRENBAI_004974</name>
</gene>
<feature type="region of interest" description="Disordered" evidence="1">
    <location>
        <begin position="71"/>
        <end position="92"/>
    </location>
</feature>
<dbReference type="Proteomes" id="UP001311232">
    <property type="component" value="Unassembled WGS sequence"/>
</dbReference>
<dbReference type="EMBL" id="JAHHUM010002148">
    <property type="protein sequence ID" value="KAK5605839.1"/>
    <property type="molecule type" value="Genomic_DNA"/>
</dbReference>
<dbReference type="AlphaFoldDB" id="A0AAV9RAK5"/>
<feature type="non-terminal residue" evidence="2">
    <location>
        <position position="1"/>
    </location>
</feature>
<proteinExistence type="predicted"/>
<keyword evidence="3" id="KW-1185">Reference proteome</keyword>
<evidence type="ECO:0000313" key="2">
    <source>
        <dbReference type="EMBL" id="KAK5605839.1"/>
    </source>
</evidence>
<organism evidence="2 3">
    <name type="scientific">Crenichthys baileyi</name>
    <name type="common">White River springfish</name>
    <dbReference type="NCBI Taxonomy" id="28760"/>
    <lineage>
        <taxon>Eukaryota</taxon>
        <taxon>Metazoa</taxon>
        <taxon>Chordata</taxon>
        <taxon>Craniata</taxon>
        <taxon>Vertebrata</taxon>
        <taxon>Euteleostomi</taxon>
        <taxon>Actinopterygii</taxon>
        <taxon>Neopterygii</taxon>
        <taxon>Teleostei</taxon>
        <taxon>Neoteleostei</taxon>
        <taxon>Acanthomorphata</taxon>
        <taxon>Ovalentaria</taxon>
        <taxon>Atherinomorphae</taxon>
        <taxon>Cyprinodontiformes</taxon>
        <taxon>Goodeidae</taxon>
        <taxon>Crenichthys</taxon>
    </lineage>
</organism>
<evidence type="ECO:0000256" key="1">
    <source>
        <dbReference type="SAM" id="MobiDB-lite"/>
    </source>
</evidence>
<feature type="region of interest" description="Disordered" evidence="1">
    <location>
        <begin position="1"/>
        <end position="28"/>
    </location>
</feature>
<protein>
    <submittedName>
        <fullName evidence="2">Uncharacterized protein</fullName>
    </submittedName>
</protein>
<name>A0AAV9RAK5_9TELE</name>
<accession>A0AAV9RAK5</accession>
<sequence length="92" mass="10612">LPPQAPGREKTNVRDHPHQQTPKTLLKRPKIGQTNNMRVLLSTRASRKTKPSETTSYYYSKRLFIVGPFPLLGKRHKNRPRTVPYDPTNPLP</sequence>